<evidence type="ECO:0000313" key="4">
    <source>
        <dbReference type="Proteomes" id="UP000315522"/>
    </source>
</evidence>
<evidence type="ECO:0000256" key="1">
    <source>
        <dbReference type="SAM" id="MobiDB-lite"/>
    </source>
</evidence>
<reference evidence="3 4" key="1">
    <citation type="submission" date="2018-05" db="EMBL/GenBank/DDBJ databases">
        <title>Genome sequencing and assembly of the regulated plant pathogen Lachnellula willkommii and related sister species for the development of diagnostic species identification markers.</title>
        <authorList>
            <person name="Giroux E."/>
            <person name="Bilodeau G."/>
        </authorList>
    </citation>
    <scope>NUCLEOTIDE SEQUENCE [LARGE SCALE GENOMIC DNA]</scope>
    <source>
        <strain evidence="3 4">CBS 172.35</strain>
    </source>
</reference>
<keyword evidence="2" id="KW-0812">Transmembrane</keyword>
<feature type="region of interest" description="Disordered" evidence="1">
    <location>
        <begin position="125"/>
        <end position="155"/>
    </location>
</feature>
<dbReference type="Proteomes" id="UP000315522">
    <property type="component" value="Unassembled WGS sequence"/>
</dbReference>
<feature type="region of interest" description="Disordered" evidence="1">
    <location>
        <begin position="176"/>
        <end position="203"/>
    </location>
</feature>
<dbReference type="AlphaFoldDB" id="A0A559MG18"/>
<gene>
    <name evidence="3" type="ORF">LAWI1_G006118</name>
</gene>
<accession>A0A559MG18</accession>
<feature type="compositionally biased region" description="Basic and acidic residues" evidence="1">
    <location>
        <begin position="176"/>
        <end position="185"/>
    </location>
</feature>
<sequence length="203" mass="23075">MQNAWQPRASRLTRTAEGDVYIPHPAPNAAANDDEPSKMGSTLSLLKASYSPIHGFTLVIPAIISLILYLLISYLIVPAWKRYRNRYSQYLPLDAISTRTTSFRQRIQGSLTRALLPTSWREQFGRGRPSVNGHDGSGSDFDEDEGEELYDVDDNRRQALSLDARRARDDVGRRLSRDLEEGFKDDSDDEDNVSDDRRRSISR</sequence>
<evidence type="ECO:0000313" key="3">
    <source>
        <dbReference type="EMBL" id="TVY91902.1"/>
    </source>
</evidence>
<comment type="caution">
    <text evidence="3">The sequence shown here is derived from an EMBL/GenBank/DDBJ whole genome shotgun (WGS) entry which is preliminary data.</text>
</comment>
<name>A0A559MG18_9HELO</name>
<feature type="transmembrane region" description="Helical" evidence="2">
    <location>
        <begin position="53"/>
        <end position="77"/>
    </location>
</feature>
<organism evidence="3 4">
    <name type="scientific">Lachnellula willkommii</name>
    <dbReference type="NCBI Taxonomy" id="215461"/>
    <lineage>
        <taxon>Eukaryota</taxon>
        <taxon>Fungi</taxon>
        <taxon>Dikarya</taxon>
        <taxon>Ascomycota</taxon>
        <taxon>Pezizomycotina</taxon>
        <taxon>Leotiomycetes</taxon>
        <taxon>Helotiales</taxon>
        <taxon>Lachnaceae</taxon>
        <taxon>Lachnellula</taxon>
    </lineage>
</organism>
<keyword evidence="4" id="KW-1185">Reference proteome</keyword>
<protein>
    <submittedName>
        <fullName evidence="3">Uncharacterized protein</fullName>
    </submittedName>
</protein>
<evidence type="ECO:0000256" key="2">
    <source>
        <dbReference type="SAM" id="Phobius"/>
    </source>
</evidence>
<keyword evidence="2" id="KW-1133">Transmembrane helix</keyword>
<feature type="compositionally biased region" description="Acidic residues" evidence="1">
    <location>
        <begin position="140"/>
        <end position="152"/>
    </location>
</feature>
<proteinExistence type="predicted"/>
<keyword evidence="2" id="KW-0472">Membrane</keyword>
<dbReference type="EMBL" id="QGML01000433">
    <property type="protein sequence ID" value="TVY91902.1"/>
    <property type="molecule type" value="Genomic_DNA"/>
</dbReference>
<feature type="compositionally biased region" description="Basic and acidic residues" evidence="1">
    <location>
        <begin position="194"/>
        <end position="203"/>
    </location>
</feature>